<dbReference type="PROSITE" id="PS50977">
    <property type="entry name" value="HTH_TETR_2"/>
    <property type="match status" value="1"/>
</dbReference>
<feature type="domain" description="HTH tetR-type" evidence="6">
    <location>
        <begin position="18"/>
        <end position="78"/>
    </location>
</feature>
<accession>A0ABP8W5H1</accession>
<dbReference type="SUPFAM" id="SSF48498">
    <property type="entry name" value="Tetracyclin repressor-like, C-terminal domain"/>
    <property type="match status" value="1"/>
</dbReference>
<keyword evidence="8" id="KW-1185">Reference proteome</keyword>
<dbReference type="SUPFAM" id="SSF46689">
    <property type="entry name" value="Homeodomain-like"/>
    <property type="match status" value="1"/>
</dbReference>
<dbReference type="Gene3D" id="1.10.357.10">
    <property type="entry name" value="Tetracycline Repressor, domain 2"/>
    <property type="match status" value="1"/>
</dbReference>
<evidence type="ECO:0000259" key="6">
    <source>
        <dbReference type="PROSITE" id="PS50977"/>
    </source>
</evidence>
<dbReference type="PRINTS" id="PR00455">
    <property type="entry name" value="HTHTETR"/>
</dbReference>
<evidence type="ECO:0000313" key="7">
    <source>
        <dbReference type="EMBL" id="GAA4679977.1"/>
    </source>
</evidence>
<dbReference type="RefSeq" id="WP_345376368.1">
    <property type="nucleotide sequence ID" value="NZ_BAABLM010000005.1"/>
</dbReference>
<evidence type="ECO:0000256" key="4">
    <source>
        <dbReference type="ARBA" id="ARBA00023163"/>
    </source>
</evidence>
<evidence type="ECO:0000256" key="3">
    <source>
        <dbReference type="ARBA" id="ARBA00023125"/>
    </source>
</evidence>
<dbReference type="PANTHER" id="PTHR30055">
    <property type="entry name" value="HTH-TYPE TRANSCRIPTIONAL REGULATOR RUTR"/>
    <property type="match status" value="1"/>
</dbReference>
<dbReference type="InterPro" id="IPR050109">
    <property type="entry name" value="HTH-type_TetR-like_transc_reg"/>
</dbReference>
<dbReference type="InterPro" id="IPR039538">
    <property type="entry name" value="BetI_C"/>
</dbReference>
<keyword evidence="4" id="KW-0804">Transcription</keyword>
<comment type="caution">
    <text evidence="7">The sequence shown here is derived from an EMBL/GenBank/DDBJ whole genome shotgun (WGS) entry which is preliminary data.</text>
</comment>
<dbReference type="InterPro" id="IPR001647">
    <property type="entry name" value="HTH_TetR"/>
</dbReference>
<evidence type="ECO:0000256" key="2">
    <source>
        <dbReference type="ARBA" id="ARBA00023015"/>
    </source>
</evidence>
<dbReference type="PANTHER" id="PTHR30055:SF234">
    <property type="entry name" value="HTH-TYPE TRANSCRIPTIONAL REGULATOR BETI"/>
    <property type="match status" value="1"/>
</dbReference>
<organism evidence="7 8">
    <name type="scientific">Frondihabitans cladoniiphilus</name>
    <dbReference type="NCBI Taxonomy" id="715785"/>
    <lineage>
        <taxon>Bacteria</taxon>
        <taxon>Bacillati</taxon>
        <taxon>Actinomycetota</taxon>
        <taxon>Actinomycetes</taxon>
        <taxon>Micrococcales</taxon>
        <taxon>Microbacteriaceae</taxon>
        <taxon>Frondihabitans</taxon>
    </lineage>
</organism>
<proteinExistence type="predicted"/>
<keyword evidence="3 5" id="KW-0238">DNA-binding</keyword>
<evidence type="ECO:0000313" key="8">
    <source>
        <dbReference type="Proteomes" id="UP001501295"/>
    </source>
</evidence>
<reference evidence="8" key="1">
    <citation type="journal article" date="2019" name="Int. J. Syst. Evol. Microbiol.">
        <title>The Global Catalogue of Microorganisms (GCM) 10K type strain sequencing project: providing services to taxonomists for standard genome sequencing and annotation.</title>
        <authorList>
            <consortium name="The Broad Institute Genomics Platform"/>
            <consortium name="The Broad Institute Genome Sequencing Center for Infectious Disease"/>
            <person name="Wu L."/>
            <person name="Ma J."/>
        </authorList>
    </citation>
    <scope>NUCLEOTIDE SEQUENCE [LARGE SCALE GENOMIC DNA]</scope>
    <source>
        <strain evidence="8">JCM 18956</strain>
    </source>
</reference>
<dbReference type="InterPro" id="IPR009057">
    <property type="entry name" value="Homeodomain-like_sf"/>
</dbReference>
<dbReference type="Pfam" id="PF00440">
    <property type="entry name" value="TetR_N"/>
    <property type="match status" value="1"/>
</dbReference>
<sequence>MTTSESPGTPRGPYAKGVQRRREILDRALGVFAEKGSESTSLRAIGEAIGVSHGVLTHYFASREALLVEVLRERDEQARAEMGVAGSGGVLGSVIDAVEGNREIPGIVALHTILMGSAVETGHDAATEFFTERFARNRRDIVAQVRSVLAEQGLPEGVDLDAFASLLMAASDGLQIQWLLDDSVDISASLRQLELIVAPRGSNPAPPTTGDPAVSG</sequence>
<evidence type="ECO:0000256" key="1">
    <source>
        <dbReference type="ARBA" id="ARBA00022491"/>
    </source>
</evidence>
<evidence type="ECO:0000256" key="5">
    <source>
        <dbReference type="PROSITE-ProRule" id="PRU00335"/>
    </source>
</evidence>
<feature type="DNA-binding region" description="H-T-H motif" evidence="5">
    <location>
        <begin position="41"/>
        <end position="60"/>
    </location>
</feature>
<keyword evidence="1" id="KW-0678">Repressor</keyword>
<gene>
    <name evidence="7" type="ORF">GCM10025780_26390</name>
</gene>
<dbReference type="Pfam" id="PF13977">
    <property type="entry name" value="TetR_C_6"/>
    <property type="match status" value="1"/>
</dbReference>
<dbReference type="EMBL" id="BAABLM010000005">
    <property type="protein sequence ID" value="GAA4679977.1"/>
    <property type="molecule type" value="Genomic_DNA"/>
</dbReference>
<name>A0ABP8W5H1_9MICO</name>
<protein>
    <submittedName>
        <fullName evidence="7">TetR/AcrR family transcriptional regulator</fullName>
    </submittedName>
</protein>
<keyword evidence="2" id="KW-0805">Transcription regulation</keyword>
<dbReference type="Proteomes" id="UP001501295">
    <property type="component" value="Unassembled WGS sequence"/>
</dbReference>
<dbReference type="InterPro" id="IPR036271">
    <property type="entry name" value="Tet_transcr_reg_TetR-rel_C_sf"/>
</dbReference>